<dbReference type="AlphaFoldDB" id="A0A227IGW4"/>
<evidence type="ECO:0000313" key="2">
    <source>
        <dbReference type="Proteomes" id="UP000214596"/>
    </source>
</evidence>
<accession>A0A227IGW4</accession>
<protein>
    <submittedName>
        <fullName evidence="1">Lipase chaperone</fullName>
    </submittedName>
</protein>
<comment type="caution">
    <text evidence="1">The sequence shown here is derived from an EMBL/GenBank/DDBJ whole genome shotgun (WGS) entry which is preliminary data.</text>
</comment>
<dbReference type="Proteomes" id="UP000214596">
    <property type="component" value="Unassembled WGS sequence"/>
</dbReference>
<evidence type="ECO:0000313" key="1">
    <source>
        <dbReference type="EMBL" id="OXE19195.1"/>
    </source>
</evidence>
<dbReference type="GO" id="GO:0051082">
    <property type="term" value="F:unfolded protein binding"/>
    <property type="evidence" value="ECO:0007669"/>
    <property type="project" value="InterPro"/>
</dbReference>
<dbReference type="GO" id="GO:0006457">
    <property type="term" value="P:protein folding"/>
    <property type="evidence" value="ECO:0007669"/>
    <property type="project" value="InterPro"/>
</dbReference>
<name>A0A227IGW4_VIBPH</name>
<proteinExistence type="predicted"/>
<dbReference type="EMBL" id="NIXT01005284">
    <property type="protein sequence ID" value="OXE19195.1"/>
    <property type="molecule type" value="Genomic_DNA"/>
</dbReference>
<dbReference type="GO" id="GO:0016042">
    <property type="term" value="P:lipid catabolic process"/>
    <property type="evidence" value="ECO:0007669"/>
    <property type="project" value="UniProtKB-KW"/>
</dbReference>
<organism evidence="1 2">
    <name type="scientific">Vibrio parahaemolyticus</name>
    <dbReference type="NCBI Taxonomy" id="670"/>
    <lineage>
        <taxon>Bacteria</taxon>
        <taxon>Pseudomonadati</taxon>
        <taxon>Pseudomonadota</taxon>
        <taxon>Gammaproteobacteria</taxon>
        <taxon>Vibrionales</taxon>
        <taxon>Vibrionaceae</taxon>
        <taxon>Vibrio</taxon>
    </lineage>
</organism>
<dbReference type="SUPFAM" id="SSF158855">
    <property type="entry name" value="Lipase chaperone-like"/>
    <property type="match status" value="1"/>
</dbReference>
<dbReference type="GO" id="GO:0005886">
    <property type="term" value="C:plasma membrane"/>
    <property type="evidence" value="ECO:0007669"/>
    <property type="project" value="UniProtKB-SubCell"/>
</dbReference>
<reference evidence="1 2" key="1">
    <citation type="journal article" date="2017" name="Appl. Environ. Microbiol.">
        <title>Parallel evolution of two clades of a major Atlantic endemic Vibrio parahaemolyticus pathogen lineage by independent acquisition of related pathogenicity islands.</title>
        <authorList>
            <person name="Xu F."/>
            <person name="Gonzalez-Escalona N."/>
            <person name="Drees K.P."/>
            <person name="Sebra R.P."/>
            <person name="Cooper V.S."/>
            <person name="Jones S.H."/>
            <person name="Whistler C.A."/>
        </authorList>
    </citation>
    <scope>NUCLEOTIDE SEQUENCE [LARGE SCALE GENOMIC DNA]</scope>
    <source>
        <strain evidence="1 2">MAVP-3</strain>
    </source>
</reference>
<feature type="non-terminal residue" evidence="1">
    <location>
        <position position="1"/>
    </location>
</feature>
<gene>
    <name evidence="1" type="ORF">CA163_38190</name>
</gene>
<sequence length="54" mass="6577">ELTNYLEKRADILNDEFLDSEQKQLEIANLRKQSFETTQWRRIEALERIHDSQN</sequence>